<feature type="compositionally biased region" description="Basic and acidic residues" evidence="6">
    <location>
        <begin position="410"/>
        <end position="426"/>
    </location>
</feature>
<dbReference type="GO" id="GO:0003724">
    <property type="term" value="F:RNA helicase activity"/>
    <property type="evidence" value="ECO:0007669"/>
    <property type="project" value="InterPro"/>
</dbReference>
<reference evidence="10" key="2">
    <citation type="submission" date="2011-02" db="EMBL/GenBank/DDBJ databases">
        <title>The complete genome of Pedobacter saltans DSM 12145.</title>
        <authorList>
            <consortium name="US DOE Joint Genome Institute (JGI-PGF)"/>
            <person name="Lucas S."/>
            <person name="Copeland A."/>
            <person name="Lapidus A."/>
            <person name="Bruce D."/>
            <person name="Goodwin L."/>
            <person name="Pitluck S."/>
            <person name="Kyrpides N."/>
            <person name="Mavromatis K."/>
            <person name="Pagani I."/>
            <person name="Ivanova N."/>
            <person name="Ovchinnikova G."/>
            <person name="Lu M."/>
            <person name="Detter J.C."/>
            <person name="Han C."/>
            <person name="Land M."/>
            <person name="Hauser L."/>
            <person name="Markowitz V."/>
            <person name="Cheng J.-F."/>
            <person name="Hugenholtz P."/>
            <person name="Woyke T."/>
            <person name="Wu D."/>
            <person name="Tindall B."/>
            <person name="Pomrenke H.G."/>
            <person name="Brambilla E."/>
            <person name="Klenk H.-P."/>
            <person name="Eisen J.A."/>
        </authorList>
    </citation>
    <scope>NUCLEOTIDE SEQUENCE [LARGE SCALE GENOMIC DNA]</scope>
    <source>
        <strain evidence="10">ATCC 51119 / DSM 12145 / JCM 21818 / LMG 10337 / NBRC 100064 / NCIMB 13643</strain>
    </source>
</reference>
<evidence type="ECO:0000256" key="2">
    <source>
        <dbReference type="ARBA" id="ARBA00022801"/>
    </source>
</evidence>
<dbReference type="GO" id="GO:0016787">
    <property type="term" value="F:hydrolase activity"/>
    <property type="evidence" value="ECO:0007669"/>
    <property type="project" value="UniProtKB-KW"/>
</dbReference>
<dbReference type="InterPro" id="IPR014001">
    <property type="entry name" value="Helicase_ATP-bd"/>
</dbReference>
<evidence type="ECO:0000256" key="3">
    <source>
        <dbReference type="ARBA" id="ARBA00022806"/>
    </source>
</evidence>
<name>F0SEV3_PSESL</name>
<dbReference type="KEGG" id="psn:Pedsa_2474"/>
<evidence type="ECO:0000256" key="5">
    <source>
        <dbReference type="PROSITE-ProRule" id="PRU00552"/>
    </source>
</evidence>
<dbReference type="PROSITE" id="PS51192">
    <property type="entry name" value="HELICASE_ATP_BIND_1"/>
    <property type="match status" value="1"/>
</dbReference>
<feature type="domain" description="DEAD-box RNA helicase Q" evidence="8">
    <location>
        <begin position="2"/>
        <end position="30"/>
    </location>
</feature>
<dbReference type="PANTHER" id="PTHR47959:SF1">
    <property type="entry name" value="ATP-DEPENDENT RNA HELICASE DBPA"/>
    <property type="match status" value="1"/>
</dbReference>
<evidence type="ECO:0000313" key="10">
    <source>
        <dbReference type="Proteomes" id="UP000000310"/>
    </source>
</evidence>
<dbReference type="RefSeq" id="WP_013633504.1">
    <property type="nucleotide sequence ID" value="NC_015177.1"/>
</dbReference>
<dbReference type="HOGENOM" id="CLU_003041_28_1_10"/>
<keyword evidence="3 9" id="KW-0347">Helicase</keyword>
<evidence type="ECO:0000259" key="7">
    <source>
        <dbReference type="PROSITE" id="PS51192"/>
    </source>
</evidence>
<keyword evidence="10" id="KW-1185">Reference proteome</keyword>
<dbReference type="GO" id="GO:0005524">
    <property type="term" value="F:ATP binding"/>
    <property type="evidence" value="ECO:0007669"/>
    <property type="project" value="UniProtKB-KW"/>
</dbReference>
<dbReference type="AlphaFoldDB" id="F0SEV3"/>
<dbReference type="InterPro" id="IPR027417">
    <property type="entry name" value="P-loop_NTPase"/>
</dbReference>
<keyword evidence="2" id="KW-0378">Hydrolase</keyword>
<dbReference type="eggNOG" id="COG0513">
    <property type="taxonomic scope" value="Bacteria"/>
</dbReference>
<protein>
    <submittedName>
        <fullName evidence="9">DEAD/DEAH box helicase domain protein</fullName>
    </submittedName>
</protein>
<dbReference type="InterPro" id="IPR050079">
    <property type="entry name" value="DEAD_box_RNA_helicase"/>
</dbReference>
<dbReference type="OrthoDB" id="9762011at2"/>
<dbReference type="PROSITE" id="PS51195">
    <property type="entry name" value="Q_MOTIF"/>
    <property type="match status" value="1"/>
</dbReference>
<feature type="compositionally biased region" description="Basic and acidic residues" evidence="6">
    <location>
        <begin position="387"/>
        <end position="404"/>
    </location>
</feature>
<dbReference type="SMART" id="SM00487">
    <property type="entry name" value="DEXDc"/>
    <property type="match status" value="1"/>
</dbReference>
<dbReference type="PANTHER" id="PTHR47959">
    <property type="entry name" value="ATP-DEPENDENT RNA HELICASE RHLE-RELATED"/>
    <property type="match status" value="1"/>
</dbReference>
<gene>
    <name evidence="9" type="ordered locus">Pedsa_2474</name>
</gene>
<dbReference type="EMBL" id="CP002545">
    <property type="protein sequence ID" value="ADY53019.1"/>
    <property type="molecule type" value="Genomic_DNA"/>
</dbReference>
<feature type="region of interest" description="Disordered" evidence="6">
    <location>
        <begin position="387"/>
        <end position="426"/>
    </location>
</feature>
<dbReference type="SUPFAM" id="SSF52540">
    <property type="entry name" value="P-loop containing nucleoside triphosphate hydrolases"/>
    <property type="match status" value="2"/>
</dbReference>
<proteinExistence type="predicted"/>
<dbReference type="Gene3D" id="3.40.50.300">
    <property type="entry name" value="P-loop containing nucleotide triphosphate hydrolases"/>
    <property type="match status" value="2"/>
</dbReference>
<dbReference type="InterPro" id="IPR014014">
    <property type="entry name" value="RNA_helicase_DEAD_Q_motif"/>
</dbReference>
<keyword evidence="4" id="KW-0067">ATP-binding</keyword>
<evidence type="ECO:0000256" key="1">
    <source>
        <dbReference type="ARBA" id="ARBA00022741"/>
    </source>
</evidence>
<dbReference type="STRING" id="762903.Pedsa_2474"/>
<evidence type="ECO:0000256" key="6">
    <source>
        <dbReference type="SAM" id="MobiDB-lite"/>
    </source>
</evidence>
<feature type="domain" description="Helicase ATP-binding" evidence="7">
    <location>
        <begin position="33"/>
        <end position="204"/>
    </location>
</feature>
<accession>F0SEV3</accession>
<evidence type="ECO:0000313" key="9">
    <source>
        <dbReference type="EMBL" id="ADY53019.1"/>
    </source>
</evidence>
<evidence type="ECO:0000259" key="8">
    <source>
        <dbReference type="PROSITE" id="PS51195"/>
    </source>
</evidence>
<dbReference type="Proteomes" id="UP000000310">
    <property type="component" value="Chromosome"/>
</dbReference>
<reference evidence="9 10" key="1">
    <citation type="journal article" date="2011" name="Stand. Genomic Sci.">
        <title>Complete genome sequence of the gliding, heparinolytic Pedobacter saltans type strain (113).</title>
        <authorList>
            <person name="Liolios K."/>
            <person name="Sikorski J."/>
            <person name="Lu M."/>
            <person name="Nolan M."/>
            <person name="Lapidus A."/>
            <person name="Lucas S."/>
            <person name="Hammon N."/>
            <person name="Deshpande S."/>
            <person name="Cheng J.F."/>
            <person name="Tapia R."/>
            <person name="Han C."/>
            <person name="Goodwin L."/>
            <person name="Pitluck S."/>
            <person name="Huntemann M."/>
            <person name="Ivanova N."/>
            <person name="Pagani I."/>
            <person name="Mavromatis K."/>
            <person name="Ovchinikova G."/>
            <person name="Pati A."/>
            <person name="Chen A."/>
            <person name="Palaniappan K."/>
            <person name="Land M."/>
            <person name="Hauser L."/>
            <person name="Brambilla E.M."/>
            <person name="Kotsyurbenko O."/>
            <person name="Rohde M."/>
            <person name="Tindall B.J."/>
            <person name="Abt B."/>
            <person name="Goker M."/>
            <person name="Detter J.C."/>
            <person name="Woyke T."/>
            <person name="Bristow J."/>
            <person name="Eisen J.A."/>
            <person name="Markowitz V."/>
            <person name="Hugenholtz P."/>
            <person name="Klenk H.P."/>
            <person name="Kyrpides N.C."/>
        </authorList>
    </citation>
    <scope>NUCLEOTIDE SEQUENCE [LARGE SCALE GENOMIC DNA]</scope>
    <source>
        <strain evidence="10">ATCC 51119 / DSM 12145 / JCM 21818 / LMG 10337 / NBRC 100064 / NCIMB 13643</strain>
    </source>
</reference>
<keyword evidence="1" id="KW-0547">Nucleotide-binding</keyword>
<feature type="short sequence motif" description="Q motif" evidence="5">
    <location>
        <begin position="2"/>
        <end position="30"/>
    </location>
</feature>
<dbReference type="GO" id="GO:0005829">
    <property type="term" value="C:cytosol"/>
    <property type="evidence" value="ECO:0007669"/>
    <property type="project" value="TreeGrafter"/>
</dbReference>
<sequence>MNSFEKLKLSKQLQIAVSNAGFSQPTSLQSKIFSRINGGQDLVAVAPEGAGKSTSLILASLNKIKHTEEIAPRVLVLVSSKERGQSLVEQFHSLNRNKSLRIYGLFHDEGTLDAQVLEVTDGVDIIIAQPDRAKSVYLKLGLNLNKLQLFIVDDADEIVKNGLQLPVSELGRSTPKAQNLVFSSVYHGKIARMLSYYMEEFSVIEIDELEEKDLKCIDQIRYQVPNFKTKLNLLELLLQDKEVFDKVLVSVNSKFTAETVYKLLKTKDVGLTTIKCGAFSNDDIEGAEDFLLNPKKSILIVVQEDLENLDTSKIPFLMFFDLPDEENLYQQKVTWFGEQQNDQMALVLLTDLELSEMKKIEQELGLRIPEMDLPDGLFIEEEIKRKKVEQEEQEDSSRGGAFHEKKAKNTKTENIRPSERYNKYKK</sequence>
<dbReference type="InterPro" id="IPR011545">
    <property type="entry name" value="DEAD/DEAH_box_helicase_dom"/>
</dbReference>
<dbReference type="Pfam" id="PF00270">
    <property type="entry name" value="DEAD"/>
    <property type="match status" value="1"/>
</dbReference>
<organism evidence="9 10">
    <name type="scientific">Pseudopedobacter saltans (strain ATCC 51119 / DSM 12145 / JCM 21818 / CCUG 39354 / LMG 10337 / NBRC 100064 / NCIMB 13643)</name>
    <name type="common">Pedobacter saltans</name>
    <dbReference type="NCBI Taxonomy" id="762903"/>
    <lineage>
        <taxon>Bacteria</taxon>
        <taxon>Pseudomonadati</taxon>
        <taxon>Bacteroidota</taxon>
        <taxon>Sphingobacteriia</taxon>
        <taxon>Sphingobacteriales</taxon>
        <taxon>Sphingobacteriaceae</taxon>
        <taxon>Pseudopedobacter</taxon>
    </lineage>
</organism>
<dbReference type="GO" id="GO:0003676">
    <property type="term" value="F:nucleic acid binding"/>
    <property type="evidence" value="ECO:0007669"/>
    <property type="project" value="InterPro"/>
</dbReference>
<evidence type="ECO:0000256" key="4">
    <source>
        <dbReference type="ARBA" id="ARBA00022840"/>
    </source>
</evidence>